<evidence type="ECO:0000256" key="5">
    <source>
        <dbReference type="ARBA" id="ARBA00022527"/>
    </source>
</evidence>
<comment type="catalytic activity">
    <reaction evidence="22">
        <text>L-seryl-[protein] + ATP = O-phospho-L-seryl-[protein] + ADP + H(+)</text>
        <dbReference type="Rhea" id="RHEA:17989"/>
        <dbReference type="Rhea" id="RHEA-COMP:9863"/>
        <dbReference type="Rhea" id="RHEA-COMP:11604"/>
        <dbReference type="ChEBI" id="CHEBI:15378"/>
        <dbReference type="ChEBI" id="CHEBI:29999"/>
        <dbReference type="ChEBI" id="CHEBI:30616"/>
        <dbReference type="ChEBI" id="CHEBI:83421"/>
        <dbReference type="ChEBI" id="CHEBI:456216"/>
        <dbReference type="EC" id="2.7.11.1"/>
    </reaction>
</comment>
<dbReference type="FunFam" id="3.80.10.10:FF:000177">
    <property type="entry name" value="Leucine-rich repeat receptor-like serine/threonine-protein kinase At1g17230"/>
    <property type="match status" value="1"/>
</dbReference>
<dbReference type="Gene3D" id="3.80.10.10">
    <property type="entry name" value="Ribonuclease Inhibitor"/>
    <property type="match status" value="4"/>
</dbReference>
<evidence type="ECO:0000256" key="19">
    <source>
        <dbReference type="ARBA" id="ARBA00023170"/>
    </source>
</evidence>
<evidence type="ECO:0000256" key="10">
    <source>
        <dbReference type="ARBA" id="ARBA00022729"/>
    </source>
</evidence>
<evidence type="ECO:0000256" key="21">
    <source>
        <dbReference type="ARBA" id="ARBA00047899"/>
    </source>
</evidence>
<dbReference type="FunFam" id="3.30.200.20:FF:000219">
    <property type="entry name" value="Leucine-rich repeat receptor-like serine/threonine-protein kinase"/>
    <property type="match status" value="1"/>
</dbReference>
<reference evidence="25 26" key="1">
    <citation type="submission" date="2020-08" db="EMBL/GenBank/DDBJ databases">
        <title>Plant Genome Project.</title>
        <authorList>
            <person name="Zhang R.-G."/>
        </authorList>
    </citation>
    <scope>NUCLEOTIDE SEQUENCE [LARGE SCALE GENOMIC DNA]</scope>
    <source>
        <tissue evidence="25">Rhizome</tissue>
    </source>
</reference>
<keyword evidence="8" id="KW-0808">Transferase</keyword>
<comment type="subcellular location">
    <subcellularLocation>
        <location evidence="1">Cell membrane</location>
        <topology evidence="1">Single-pass membrane protein</topology>
    </subcellularLocation>
    <subcellularLocation>
        <location evidence="2">Membrane</location>
        <topology evidence="2">Single-pass type I membrane protein</topology>
    </subcellularLocation>
</comment>
<dbReference type="SMART" id="SM00220">
    <property type="entry name" value="S_TKc"/>
    <property type="match status" value="1"/>
</dbReference>
<keyword evidence="15" id="KW-0832">Ubl conjugation</keyword>
<evidence type="ECO:0000256" key="15">
    <source>
        <dbReference type="ARBA" id="ARBA00022843"/>
    </source>
</evidence>
<keyword evidence="11" id="KW-0677">Repeat</keyword>
<evidence type="ECO:0000256" key="17">
    <source>
        <dbReference type="ARBA" id="ARBA00023136"/>
    </source>
</evidence>
<keyword evidence="26" id="KW-1185">Reference proteome</keyword>
<dbReference type="FunFam" id="3.80.10.10:FF:000775">
    <property type="entry name" value="Predicted protein"/>
    <property type="match status" value="1"/>
</dbReference>
<dbReference type="Pfam" id="PF13855">
    <property type="entry name" value="LRR_8"/>
    <property type="match status" value="1"/>
</dbReference>
<dbReference type="InterPro" id="IPR011009">
    <property type="entry name" value="Kinase-like_dom_sf"/>
</dbReference>
<dbReference type="SUPFAM" id="SSF52058">
    <property type="entry name" value="L domain-like"/>
    <property type="match status" value="1"/>
</dbReference>
<keyword evidence="7" id="KW-0433">Leucine-rich repeat</keyword>
<keyword evidence="20" id="KW-0325">Glycoprotein</keyword>
<name>A0A8J5EZ92_ZINOF</name>
<dbReference type="Gene3D" id="3.30.200.20">
    <property type="entry name" value="Phosphorylase Kinase, domain 1"/>
    <property type="match status" value="1"/>
</dbReference>
<protein>
    <recommendedName>
        <fullName evidence="4">non-specific serine/threonine protein kinase</fullName>
        <ecNumber evidence="4">2.7.11.1</ecNumber>
    </recommendedName>
</protein>
<dbReference type="GO" id="GO:0005886">
    <property type="term" value="C:plasma membrane"/>
    <property type="evidence" value="ECO:0007669"/>
    <property type="project" value="UniProtKB-SubCell"/>
</dbReference>
<dbReference type="PANTHER" id="PTHR27000">
    <property type="entry name" value="LEUCINE-RICH REPEAT RECEPTOR-LIKE PROTEIN KINASE FAMILY PROTEIN-RELATED"/>
    <property type="match status" value="1"/>
</dbReference>
<evidence type="ECO:0000256" key="14">
    <source>
        <dbReference type="ARBA" id="ARBA00022840"/>
    </source>
</evidence>
<comment type="similarity">
    <text evidence="3">Belongs to the protein kinase superfamily. Ser/Thr protein kinase family.</text>
</comment>
<sequence length="1295" mass="142755">MVTKKSLSSWGRGIRKKQKSMHVCTVHDQRIVLLEFKQVDTEEEESSPSTFVVLPLQHDYHHHHHHQPQSYACTDVTEEEGEKGKEQWATLCNWAFHGFNFNGQRIDFEDPKLEFCCANRAQRGPSPTEMASLVRRMLHLLAAISCFLFAAVEGGGDDDLRLLMEFKSNLVDAGGNLSNWSPSESNPCLWDGIACFQSEVTSINLHKFGLQGFLTATICRLPYLTIFNVSSNMISGSIPKDLAQCRSLEILDLSTNMLHGEIPQELCALSSLTKLFLSENYLFGVIPSSIGNLTMLEELVIYSNNLTGAIPPSIKMLKNLRIIRAGLNDLSGPVPVEISECDNLEVLGLAQNRLEGVLPKELERLKNLTTLVLWQNQLSGEIPPELGNCSNLEMIALNNNFFTGGVPKELGKLILLKKLYLYTNRLDGTIPKELGNCQSAVEIDLSENHLTGIIPKELGLIQTLHLLYLFENLLQGSIPRELGQLSLLRKIDLSINNLTGIIPLEFQNFTSLENLQLFNNNLEGIIPPLLGTKSNLLVLDLSDNKLTGSIPSQLCKYQKLILLSLGSNRLFGNIPHGVKTCMSLIVLRLGGNLLTGSLPLELSGLLNLTSLEMNHNRFSGPVTPEIGKLKNLERLLLSNNYFFGEIPPEIGELTALVSFNVSSNHLSGGIPQELANCKKLQRLDLSRNHFSGIIPREIGNLVNLELLLLSDNHLNGTIPDSLGGLYHLTELQLGGNNLSGGIPDELGQLTALQIALNVSYNSLSGEIPSGLGNLQMLETLYLNNNQLDGELPASFSKLSSLLVCNLSYNYLFGSLPNTPVFRSMDDSNFLGNYGLCGSGTKACQPSPVPLYIAESGWVKRTSKEKIVSISAVVVGLISLVLTIGLCWSMKYRLPVLAKLEEHKQGVSDLYYLPCEGVTYQEILKATDDFSESAVIGKGACGTVYKAVMLDGGIIAVKKLKSHVEGSSIDSSFRAEISTLGNVRHRNIVKLYGFCYHQDSNLILYEYMANGSLGEMLHGSGDTCLLDWNTRYRIALGAAEGLRYLHYDCKPQIIHRDIKSNNILLDETMEAHVGDFGLAKLIDISHSKTMSAVAGSYGYIAPEYAFTMKVTEKCDIYSFGVVLLELVTGKSPIQPIEQGGDLVNLVRRSVHNNTATSNVFDSRLDLTSKSTMEEMSLVLKIALFSTNDSPFDRPTMRDVIAMLMDVRGSICFSPSSPSSETPLDQTESPRDFTDSDEIQSVALEPLGLWQVLIFGYFDLGISDQRLRENDWHHCSSDDPASAVKPSGRIPPAVTWL</sequence>
<dbReference type="PROSITE" id="PS50011">
    <property type="entry name" value="PROTEIN_KINASE_DOM"/>
    <property type="match status" value="1"/>
</dbReference>
<keyword evidence="13" id="KW-0418">Kinase</keyword>
<comment type="catalytic activity">
    <reaction evidence="21">
        <text>L-threonyl-[protein] + ATP = O-phospho-L-threonyl-[protein] + ADP + H(+)</text>
        <dbReference type="Rhea" id="RHEA:46608"/>
        <dbReference type="Rhea" id="RHEA-COMP:11060"/>
        <dbReference type="Rhea" id="RHEA-COMP:11605"/>
        <dbReference type="ChEBI" id="CHEBI:15378"/>
        <dbReference type="ChEBI" id="CHEBI:30013"/>
        <dbReference type="ChEBI" id="CHEBI:30616"/>
        <dbReference type="ChEBI" id="CHEBI:61977"/>
        <dbReference type="ChEBI" id="CHEBI:456216"/>
        <dbReference type="EC" id="2.7.11.1"/>
    </reaction>
</comment>
<dbReference type="InterPro" id="IPR000719">
    <property type="entry name" value="Prot_kinase_dom"/>
</dbReference>
<dbReference type="GO" id="GO:0005524">
    <property type="term" value="F:ATP binding"/>
    <property type="evidence" value="ECO:0007669"/>
    <property type="project" value="UniProtKB-KW"/>
</dbReference>
<evidence type="ECO:0000256" key="22">
    <source>
        <dbReference type="ARBA" id="ARBA00048679"/>
    </source>
</evidence>
<evidence type="ECO:0000256" key="20">
    <source>
        <dbReference type="ARBA" id="ARBA00023180"/>
    </source>
</evidence>
<dbReference type="InterPro" id="IPR001611">
    <property type="entry name" value="Leu-rich_rpt"/>
</dbReference>
<proteinExistence type="inferred from homology"/>
<keyword evidence="14" id="KW-0067">ATP-binding</keyword>
<feature type="region of interest" description="Disordered" evidence="23">
    <location>
        <begin position="1211"/>
        <end position="1233"/>
    </location>
</feature>
<keyword evidence="5" id="KW-0723">Serine/threonine-protein kinase</keyword>
<dbReference type="FunFam" id="1.10.510.10:FF:000365">
    <property type="entry name" value="Leucine-rich repeat receptor-like serine/threonine-protein kinase At1g17230"/>
    <property type="match status" value="1"/>
</dbReference>
<evidence type="ECO:0000256" key="18">
    <source>
        <dbReference type="ARBA" id="ARBA00023157"/>
    </source>
</evidence>
<dbReference type="InterPro" id="IPR032675">
    <property type="entry name" value="LRR_dom_sf"/>
</dbReference>
<dbReference type="Proteomes" id="UP000734854">
    <property type="component" value="Unassembled WGS sequence"/>
</dbReference>
<evidence type="ECO:0000256" key="1">
    <source>
        <dbReference type="ARBA" id="ARBA00004162"/>
    </source>
</evidence>
<dbReference type="EMBL" id="JACMSC010000018">
    <property type="protein sequence ID" value="KAG6475617.1"/>
    <property type="molecule type" value="Genomic_DNA"/>
</dbReference>
<evidence type="ECO:0000256" key="7">
    <source>
        <dbReference type="ARBA" id="ARBA00022614"/>
    </source>
</evidence>
<evidence type="ECO:0000256" key="2">
    <source>
        <dbReference type="ARBA" id="ARBA00004479"/>
    </source>
</evidence>
<evidence type="ECO:0000256" key="12">
    <source>
        <dbReference type="ARBA" id="ARBA00022741"/>
    </source>
</evidence>
<organism evidence="25 26">
    <name type="scientific">Zingiber officinale</name>
    <name type="common">Ginger</name>
    <name type="synonym">Amomum zingiber</name>
    <dbReference type="NCBI Taxonomy" id="94328"/>
    <lineage>
        <taxon>Eukaryota</taxon>
        <taxon>Viridiplantae</taxon>
        <taxon>Streptophyta</taxon>
        <taxon>Embryophyta</taxon>
        <taxon>Tracheophyta</taxon>
        <taxon>Spermatophyta</taxon>
        <taxon>Magnoliopsida</taxon>
        <taxon>Liliopsida</taxon>
        <taxon>Zingiberales</taxon>
        <taxon>Zingiberaceae</taxon>
        <taxon>Zingiber</taxon>
    </lineage>
</organism>
<evidence type="ECO:0000256" key="8">
    <source>
        <dbReference type="ARBA" id="ARBA00022679"/>
    </source>
</evidence>
<dbReference type="InterPro" id="IPR008271">
    <property type="entry name" value="Ser/Thr_kinase_AS"/>
</dbReference>
<keyword evidence="18" id="KW-1015">Disulfide bond</keyword>
<keyword evidence="17" id="KW-0472">Membrane</keyword>
<gene>
    <name evidence="25" type="ORF">ZIOFF_064845</name>
</gene>
<dbReference type="SMART" id="SM00369">
    <property type="entry name" value="LRR_TYP"/>
    <property type="match status" value="9"/>
</dbReference>
<evidence type="ECO:0000259" key="24">
    <source>
        <dbReference type="PROSITE" id="PS50011"/>
    </source>
</evidence>
<evidence type="ECO:0000313" key="26">
    <source>
        <dbReference type="Proteomes" id="UP000734854"/>
    </source>
</evidence>
<evidence type="ECO:0000256" key="9">
    <source>
        <dbReference type="ARBA" id="ARBA00022692"/>
    </source>
</evidence>
<evidence type="ECO:0000256" key="11">
    <source>
        <dbReference type="ARBA" id="ARBA00022737"/>
    </source>
</evidence>
<dbReference type="FunFam" id="3.80.10.10:FF:000627">
    <property type="entry name" value="Probable leucine-rich repeat receptor-like protein kinase At2g33170"/>
    <property type="match status" value="1"/>
</dbReference>
<dbReference type="EC" id="2.7.11.1" evidence="4"/>
<keyword evidence="9" id="KW-0812">Transmembrane</keyword>
<dbReference type="InterPro" id="IPR003591">
    <property type="entry name" value="Leu-rich_rpt_typical-subtyp"/>
</dbReference>
<evidence type="ECO:0000313" key="25">
    <source>
        <dbReference type="EMBL" id="KAG6475617.1"/>
    </source>
</evidence>
<dbReference type="SUPFAM" id="SSF52047">
    <property type="entry name" value="RNI-like"/>
    <property type="match status" value="1"/>
</dbReference>
<keyword evidence="12" id="KW-0547">Nucleotide-binding</keyword>
<evidence type="ECO:0000256" key="3">
    <source>
        <dbReference type="ARBA" id="ARBA00008684"/>
    </source>
</evidence>
<evidence type="ECO:0000256" key="13">
    <source>
        <dbReference type="ARBA" id="ARBA00022777"/>
    </source>
</evidence>
<keyword evidence="16" id="KW-1133">Transmembrane helix</keyword>
<dbReference type="GO" id="GO:0010082">
    <property type="term" value="P:regulation of root meristem growth"/>
    <property type="evidence" value="ECO:0007669"/>
    <property type="project" value="UniProtKB-ARBA"/>
</dbReference>
<comment type="caution">
    <text evidence="25">The sequence shown here is derived from an EMBL/GenBank/DDBJ whole genome shotgun (WGS) entry which is preliminary data.</text>
</comment>
<dbReference type="Pfam" id="PF00560">
    <property type="entry name" value="LRR_1"/>
    <property type="match status" value="11"/>
</dbReference>
<feature type="domain" description="Protein kinase" evidence="24">
    <location>
        <begin position="929"/>
        <end position="1211"/>
    </location>
</feature>
<dbReference type="GO" id="GO:0004674">
    <property type="term" value="F:protein serine/threonine kinase activity"/>
    <property type="evidence" value="ECO:0007669"/>
    <property type="project" value="UniProtKB-KW"/>
</dbReference>
<dbReference type="Gene3D" id="1.10.510.10">
    <property type="entry name" value="Transferase(Phosphotransferase) domain 1"/>
    <property type="match status" value="1"/>
</dbReference>
<evidence type="ECO:0000256" key="23">
    <source>
        <dbReference type="SAM" id="MobiDB-lite"/>
    </source>
</evidence>
<dbReference type="GO" id="GO:0010074">
    <property type="term" value="P:maintenance of meristem identity"/>
    <property type="evidence" value="ECO:0007669"/>
    <property type="project" value="UniProtKB-ARBA"/>
</dbReference>
<dbReference type="Pfam" id="PF08263">
    <property type="entry name" value="LRRNT_2"/>
    <property type="match status" value="1"/>
</dbReference>
<keyword evidence="6" id="KW-0597">Phosphoprotein</keyword>
<dbReference type="PANTHER" id="PTHR27000:SF588">
    <property type="entry name" value="OS07G0152200 PROTEIN"/>
    <property type="match status" value="1"/>
</dbReference>
<evidence type="ECO:0000256" key="16">
    <source>
        <dbReference type="ARBA" id="ARBA00022989"/>
    </source>
</evidence>
<dbReference type="PROSITE" id="PS00108">
    <property type="entry name" value="PROTEIN_KINASE_ST"/>
    <property type="match status" value="1"/>
</dbReference>
<keyword evidence="19" id="KW-0675">Receptor</keyword>
<accession>A0A8J5EZ92</accession>
<dbReference type="SUPFAM" id="SSF56112">
    <property type="entry name" value="Protein kinase-like (PK-like)"/>
    <property type="match status" value="1"/>
</dbReference>
<dbReference type="Pfam" id="PF00069">
    <property type="entry name" value="Pkinase"/>
    <property type="match status" value="1"/>
</dbReference>
<dbReference type="FunFam" id="3.80.10.10:FF:000041">
    <property type="entry name" value="LRR receptor-like serine/threonine-protein kinase ERECTA"/>
    <property type="match status" value="1"/>
</dbReference>
<evidence type="ECO:0000256" key="4">
    <source>
        <dbReference type="ARBA" id="ARBA00012513"/>
    </source>
</evidence>
<evidence type="ECO:0000256" key="6">
    <source>
        <dbReference type="ARBA" id="ARBA00022553"/>
    </source>
</evidence>
<dbReference type="InterPro" id="IPR013210">
    <property type="entry name" value="LRR_N_plant-typ"/>
</dbReference>
<keyword evidence="10" id="KW-0732">Signal</keyword>